<evidence type="ECO:0000256" key="9">
    <source>
        <dbReference type="RuleBase" id="RU000461"/>
    </source>
</evidence>
<evidence type="ECO:0000256" key="1">
    <source>
        <dbReference type="ARBA" id="ARBA00001971"/>
    </source>
</evidence>
<evidence type="ECO:0000256" key="4">
    <source>
        <dbReference type="ARBA" id="ARBA00022723"/>
    </source>
</evidence>
<comment type="similarity">
    <text evidence="2 9">Belongs to the cytochrome P450 family.</text>
</comment>
<dbReference type="Proteomes" id="UP000518752">
    <property type="component" value="Unassembled WGS sequence"/>
</dbReference>
<evidence type="ECO:0000256" key="8">
    <source>
        <dbReference type="PIRSR" id="PIRSR602401-1"/>
    </source>
</evidence>
<dbReference type="AlphaFoldDB" id="A0A8H5GIH3"/>
<dbReference type="InterPro" id="IPR036396">
    <property type="entry name" value="Cyt_P450_sf"/>
</dbReference>
<sequence>MIKVAKIKYSEKLEVGVPHIPTSVGVHDDIPKAQACEGMAGDQSASCRQTLQRGTLGQIWNSVNGKAVTGILLALSVLFCHEGPKSAESTDSWSAIGVRVVQQLVLCRFLAVGSFSLAQTLYWTIISRVFYVIFQVKFGELWNKWDAASKGARMLPVVKGRRIGNLDIMKKVGDMLEKGYPGDFLDEIEADLGRIFNTRGLWEDLIFTSSPDYIKRILATEFDNFVKGERFQEIMYSVLGVGVFNADGEMWKFHRRLTRPFFTREKITHFELFDRYAELAIQKMKNRLLAGHSVDFQDLMGRFTFDASTDFLFGSCADTLQDDLPYDYSHLVNQSTTTTQTRSSRFLGAFVDAQLLVANRGNLSSYWPLFEIFKDKTAQPMQVVRDFLDPIVAKALSRNKEQSVENTVKDPQKSKEANAIQVGDNDTLLDYLVKVTNDPIVIRDEILNMMIAGRDTTAGTLTFIMHFLCLYPDVCSRLREEVLHKVGSSRRPAVEDVREMKYLRAVINETLRLYPVVPYDVRASIKATVWPSDDPTQPPVYIPSNAPIIYSVFMMHRRKDLWGPDAEEFDPERWLDERVRKYLTPNPFIFLPFNAGPRICLGQQFAYNEMSFMIIRLLQSFNSFTLDTDPNVLPPNSPDRRPKEWEQCPGRKGIDRFYPKKTLTLYAAGGLWIKGSDSEILNAQDT</sequence>
<accession>A0A8H5GIH3</accession>
<dbReference type="InterPro" id="IPR047146">
    <property type="entry name" value="Cyt_P450_E_CYP52_fungi"/>
</dbReference>
<dbReference type="PROSITE" id="PS00086">
    <property type="entry name" value="CYTOCHROME_P450"/>
    <property type="match status" value="1"/>
</dbReference>
<reference evidence="10 11" key="1">
    <citation type="journal article" date="2020" name="ISME J.">
        <title>Uncovering the hidden diversity of litter-decomposition mechanisms in mushroom-forming fungi.</title>
        <authorList>
            <person name="Floudas D."/>
            <person name="Bentzer J."/>
            <person name="Ahren D."/>
            <person name="Johansson T."/>
            <person name="Persson P."/>
            <person name="Tunlid A."/>
        </authorList>
    </citation>
    <scope>NUCLEOTIDE SEQUENCE [LARGE SCALE GENOMIC DNA]</scope>
    <source>
        <strain evidence="10 11">CBS 406.79</strain>
    </source>
</reference>
<dbReference type="PRINTS" id="PR00385">
    <property type="entry name" value="P450"/>
</dbReference>
<dbReference type="SUPFAM" id="SSF48264">
    <property type="entry name" value="Cytochrome P450"/>
    <property type="match status" value="1"/>
</dbReference>
<evidence type="ECO:0000313" key="10">
    <source>
        <dbReference type="EMBL" id="KAF5365396.1"/>
    </source>
</evidence>
<keyword evidence="7 9" id="KW-0503">Monooxygenase</keyword>
<dbReference type="PANTHER" id="PTHR24287">
    <property type="entry name" value="P450, PUTATIVE (EUROFUNG)-RELATED"/>
    <property type="match status" value="1"/>
</dbReference>
<proteinExistence type="inferred from homology"/>
<evidence type="ECO:0000256" key="6">
    <source>
        <dbReference type="ARBA" id="ARBA00023004"/>
    </source>
</evidence>
<dbReference type="InterPro" id="IPR002401">
    <property type="entry name" value="Cyt_P450_E_grp-I"/>
</dbReference>
<evidence type="ECO:0000256" key="2">
    <source>
        <dbReference type="ARBA" id="ARBA00010617"/>
    </source>
</evidence>
<dbReference type="PANTHER" id="PTHR24287:SF1">
    <property type="entry name" value="P450, PUTATIVE (EUROFUNG)-RELATED"/>
    <property type="match status" value="1"/>
</dbReference>
<keyword evidence="3 8" id="KW-0349">Heme</keyword>
<gene>
    <name evidence="10" type="ORF">D9757_011675</name>
</gene>
<dbReference type="GO" id="GO:0020037">
    <property type="term" value="F:heme binding"/>
    <property type="evidence" value="ECO:0007669"/>
    <property type="project" value="InterPro"/>
</dbReference>
<evidence type="ECO:0000313" key="11">
    <source>
        <dbReference type="Proteomes" id="UP000518752"/>
    </source>
</evidence>
<dbReference type="InterPro" id="IPR017972">
    <property type="entry name" value="Cyt_P450_CS"/>
</dbReference>
<evidence type="ECO:0000256" key="3">
    <source>
        <dbReference type="ARBA" id="ARBA00022617"/>
    </source>
</evidence>
<keyword evidence="6 8" id="KW-0408">Iron</keyword>
<comment type="cofactor">
    <cofactor evidence="1 8">
        <name>heme</name>
        <dbReference type="ChEBI" id="CHEBI:30413"/>
    </cofactor>
</comment>
<dbReference type="PRINTS" id="PR00463">
    <property type="entry name" value="EP450I"/>
</dbReference>
<dbReference type="Gene3D" id="1.10.630.10">
    <property type="entry name" value="Cytochrome P450"/>
    <property type="match status" value="1"/>
</dbReference>
<evidence type="ECO:0008006" key="12">
    <source>
        <dbReference type="Google" id="ProtNLM"/>
    </source>
</evidence>
<dbReference type="OrthoDB" id="1470350at2759"/>
<keyword evidence="5 9" id="KW-0560">Oxidoreductase</keyword>
<name>A0A8H5GIH3_9AGAR</name>
<dbReference type="CDD" id="cd11063">
    <property type="entry name" value="CYP52"/>
    <property type="match status" value="1"/>
</dbReference>
<protein>
    <recommendedName>
        <fullName evidence="12">Cytochrome P450</fullName>
    </recommendedName>
</protein>
<organism evidence="10 11">
    <name type="scientific">Collybiopsis confluens</name>
    <dbReference type="NCBI Taxonomy" id="2823264"/>
    <lineage>
        <taxon>Eukaryota</taxon>
        <taxon>Fungi</taxon>
        <taxon>Dikarya</taxon>
        <taxon>Basidiomycota</taxon>
        <taxon>Agaricomycotina</taxon>
        <taxon>Agaricomycetes</taxon>
        <taxon>Agaricomycetidae</taxon>
        <taxon>Agaricales</taxon>
        <taxon>Marasmiineae</taxon>
        <taxon>Omphalotaceae</taxon>
        <taxon>Collybiopsis</taxon>
    </lineage>
</organism>
<dbReference type="GO" id="GO:0016705">
    <property type="term" value="F:oxidoreductase activity, acting on paired donors, with incorporation or reduction of molecular oxygen"/>
    <property type="evidence" value="ECO:0007669"/>
    <property type="project" value="InterPro"/>
</dbReference>
<dbReference type="GO" id="GO:0005506">
    <property type="term" value="F:iron ion binding"/>
    <property type="evidence" value="ECO:0007669"/>
    <property type="project" value="InterPro"/>
</dbReference>
<feature type="binding site" description="axial binding residue" evidence="8">
    <location>
        <position position="600"/>
    </location>
    <ligand>
        <name>heme</name>
        <dbReference type="ChEBI" id="CHEBI:30413"/>
    </ligand>
    <ligandPart>
        <name>Fe</name>
        <dbReference type="ChEBI" id="CHEBI:18248"/>
    </ligandPart>
</feature>
<dbReference type="Pfam" id="PF00067">
    <property type="entry name" value="p450"/>
    <property type="match status" value="1"/>
</dbReference>
<evidence type="ECO:0000256" key="7">
    <source>
        <dbReference type="ARBA" id="ARBA00023033"/>
    </source>
</evidence>
<dbReference type="EMBL" id="JAACJN010000170">
    <property type="protein sequence ID" value="KAF5365396.1"/>
    <property type="molecule type" value="Genomic_DNA"/>
</dbReference>
<evidence type="ECO:0000256" key="5">
    <source>
        <dbReference type="ARBA" id="ARBA00023002"/>
    </source>
</evidence>
<comment type="caution">
    <text evidence="10">The sequence shown here is derived from an EMBL/GenBank/DDBJ whole genome shotgun (WGS) entry which is preliminary data.</text>
</comment>
<keyword evidence="4 8" id="KW-0479">Metal-binding</keyword>
<keyword evidence="11" id="KW-1185">Reference proteome</keyword>
<dbReference type="GO" id="GO:0004497">
    <property type="term" value="F:monooxygenase activity"/>
    <property type="evidence" value="ECO:0007669"/>
    <property type="project" value="UniProtKB-KW"/>
</dbReference>
<dbReference type="InterPro" id="IPR001128">
    <property type="entry name" value="Cyt_P450"/>
</dbReference>